<evidence type="ECO:0000313" key="9">
    <source>
        <dbReference type="WBParaSite" id="TCNE_0000116401-mRNA-1"/>
    </source>
</evidence>
<gene>
    <name evidence="7" type="ORF">TCNE_LOCUS1163</name>
</gene>
<sequence length="152" mass="17363">CGVRCSEHSGTPVVTGVPYANTVQRISPSDWQALSDIERRVLQKERRKSDAYKTALCREFKGAGKCAYGGDCRFAHGEHELRLPAQFKAHPKYKTQLCKNFTKDGRCPYGARCRFIHRRPDEVILANVAHVCVVQHYASSCRFLTYWNCFAY</sequence>
<evidence type="ECO:0000256" key="5">
    <source>
        <dbReference type="PROSITE-ProRule" id="PRU00723"/>
    </source>
</evidence>
<dbReference type="GO" id="GO:0005829">
    <property type="term" value="C:cytosol"/>
    <property type="evidence" value="ECO:0007669"/>
    <property type="project" value="TreeGrafter"/>
</dbReference>
<dbReference type="EMBL" id="UYWY01000779">
    <property type="protein sequence ID" value="VDM25597.1"/>
    <property type="molecule type" value="Genomic_DNA"/>
</dbReference>
<dbReference type="PROSITE" id="PS50103">
    <property type="entry name" value="ZF_C3H1"/>
    <property type="match status" value="2"/>
</dbReference>
<dbReference type="SMART" id="SM00356">
    <property type="entry name" value="ZnF_C3H1"/>
    <property type="match status" value="2"/>
</dbReference>
<feature type="domain" description="C3H1-type" evidence="6">
    <location>
        <begin position="92"/>
        <end position="120"/>
    </location>
</feature>
<dbReference type="FunFam" id="4.10.1000.10:FF:000002">
    <property type="entry name" value="Zinc finger protein 36, C3H1 type-like 1"/>
    <property type="match status" value="1"/>
</dbReference>
<dbReference type="Gene3D" id="4.10.1000.10">
    <property type="entry name" value="Zinc finger, CCCH-type"/>
    <property type="match status" value="1"/>
</dbReference>
<dbReference type="InterPro" id="IPR045877">
    <property type="entry name" value="ZFP36-like"/>
</dbReference>
<organism evidence="8 9">
    <name type="scientific">Toxocara canis</name>
    <name type="common">Canine roundworm</name>
    <dbReference type="NCBI Taxonomy" id="6265"/>
    <lineage>
        <taxon>Eukaryota</taxon>
        <taxon>Metazoa</taxon>
        <taxon>Ecdysozoa</taxon>
        <taxon>Nematoda</taxon>
        <taxon>Chromadorea</taxon>
        <taxon>Rhabditida</taxon>
        <taxon>Spirurina</taxon>
        <taxon>Ascaridomorpha</taxon>
        <taxon>Ascaridoidea</taxon>
        <taxon>Toxocaridae</taxon>
        <taxon>Toxocara</taxon>
    </lineage>
</organism>
<evidence type="ECO:0000256" key="2">
    <source>
        <dbReference type="ARBA" id="ARBA00022737"/>
    </source>
</evidence>
<keyword evidence="3 5" id="KW-0863">Zinc-finger</keyword>
<keyword evidence="8" id="KW-1185">Reference proteome</keyword>
<reference evidence="9" key="1">
    <citation type="submission" date="2016-06" db="UniProtKB">
        <authorList>
            <consortium name="WormBaseParasite"/>
        </authorList>
    </citation>
    <scope>IDENTIFICATION</scope>
</reference>
<reference evidence="7 8" key="2">
    <citation type="submission" date="2018-11" db="EMBL/GenBank/DDBJ databases">
        <authorList>
            <consortium name="Pathogen Informatics"/>
        </authorList>
    </citation>
    <scope>NUCLEOTIDE SEQUENCE [LARGE SCALE GENOMIC DNA]</scope>
</reference>
<keyword evidence="1 5" id="KW-0479">Metal-binding</keyword>
<dbReference type="FunFam" id="4.10.1000.10:FF:000001">
    <property type="entry name" value="zinc finger CCCH domain-containing protein 15-like"/>
    <property type="match status" value="1"/>
</dbReference>
<dbReference type="InterPro" id="IPR036855">
    <property type="entry name" value="Znf_CCCH_sf"/>
</dbReference>
<evidence type="ECO:0000256" key="4">
    <source>
        <dbReference type="ARBA" id="ARBA00022833"/>
    </source>
</evidence>
<evidence type="ECO:0000256" key="3">
    <source>
        <dbReference type="ARBA" id="ARBA00022771"/>
    </source>
</evidence>
<name>A0A183TY45_TOXCA</name>
<dbReference type="AlphaFoldDB" id="A0A183TY45"/>
<feature type="domain" description="C3H1-type" evidence="6">
    <location>
        <begin position="51"/>
        <end position="79"/>
    </location>
</feature>
<evidence type="ECO:0000313" key="8">
    <source>
        <dbReference type="Proteomes" id="UP000050794"/>
    </source>
</evidence>
<feature type="zinc finger region" description="C3H1-type" evidence="5">
    <location>
        <begin position="92"/>
        <end position="120"/>
    </location>
</feature>
<dbReference type="GO" id="GO:0043186">
    <property type="term" value="C:P granule"/>
    <property type="evidence" value="ECO:0007669"/>
    <property type="project" value="UniProtKB-ARBA"/>
</dbReference>
<dbReference type="InterPro" id="IPR000571">
    <property type="entry name" value="Znf_CCCH"/>
</dbReference>
<dbReference type="Pfam" id="PF00642">
    <property type="entry name" value="zf-CCCH"/>
    <property type="match status" value="2"/>
</dbReference>
<keyword evidence="4 5" id="KW-0862">Zinc</keyword>
<evidence type="ECO:0000256" key="1">
    <source>
        <dbReference type="ARBA" id="ARBA00022723"/>
    </source>
</evidence>
<dbReference type="PANTHER" id="PTHR12547">
    <property type="entry name" value="CCCH ZINC FINGER/TIS11-RELATED"/>
    <property type="match status" value="1"/>
</dbReference>
<dbReference type="GO" id="GO:0008270">
    <property type="term" value="F:zinc ion binding"/>
    <property type="evidence" value="ECO:0007669"/>
    <property type="project" value="UniProtKB-KW"/>
</dbReference>
<dbReference type="PANTHER" id="PTHR12547:SF144">
    <property type="entry name" value="C3H1-TYPE DOMAIN-CONTAINING PROTEIN"/>
    <property type="match status" value="1"/>
</dbReference>
<dbReference type="WBParaSite" id="TCNE_0000116401-mRNA-1">
    <property type="protein sequence ID" value="TCNE_0000116401-mRNA-1"/>
    <property type="gene ID" value="TCNE_0000116401"/>
</dbReference>
<accession>A0A183TY45</accession>
<keyword evidence="2" id="KW-0677">Repeat</keyword>
<evidence type="ECO:0000313" key="7">
    <source>
        <dbReference type="EMBL" id="VDM25597.1"/>
    </source>
</evidence>
<dbReference type="Proteomes" id="UP000050794">
    <property type="component" value="Unassembled WGS sequence"/>
</dbReference>
<proteinExistence type="predicted"/>
<evidence type="ECO:0000259" key="6">
    <source>
        <dbReference type="PROSITE" id="PS50103"/>
    </source>
</evidence>
<dbReference type="SUPFAM" id="SSF90229">
    <property type="entry name" value="CCCH zinc finger"/>
    <property type="match status" value="2"/>
</dbReference>
<dbReference type="GO" id="GO:0003730">
    <property type="term" value="F:mRNA 3'-UTR binding"/>
    <property type="evidence" value="ECO:0007669"/>
    <property type="project" value="TreeGrafter"/>
</dbReference>
<dbReference type="Gene3D" id="6.10.250.3220">
    <property type="match status" value="1"/>
</dbReference>
<feature type="zinc finger region" description="C3H1-type" evidence="5">
    <location>
        <begin position="51"/>
        <end position="79"/>
    </location>
</feature>
<protein>
    <submittedName>
        <fullName evidence="9">C3H1-type domain-containing protein</fullName>
    </submittedName>
</protein>